<dbReference type="Proteomes" id="UP001177670">
    <property type="component" value="Unassembled WGS sequence"/>
</dbReference>
<gene>
    <name evidence="1" type="ORF">K0M31_007146</name>
</gene>
<evidence type="ECO:0000313" key="1">
    <source>
        <dbReference type="EMBL" id="KAK1124122.1"/>
    </source>
</evidence>
<name>A0AA40KKT6_9HYME</name>
<comment type="caution">
    <text evidence="1">The sequence shown here is derived from an EMBL/GenBank/DDBJ whole genome shotgun (WGS) entry which is preliminary data.</text>
</comment>
<reference evidence="1" key="1">
    <citation type="submission" date="2021-10" db="EMBL/GenBank/DDBJ databases">
        <title>Melipona bicolor Genome sequencing and assembly.</title>
        <authorList>
            <person name="Araujo N.S."/>
            <person name="Arias M.C."/>
        </authorList>
    </citation>
    <scope>NUCLEOTIDE SEQUENCE</scope>
    <source>
        <strain evidence="1">USP_2M_L1-L4_2017</strain>
        <tissue evidence="1">Whole body</tissue>
    </source>
</reference>
<evidence type="ECO:0000313" key="2">
    <source>
        <dbReference type="Proteomes" id="UP001177670"/>
    </source>
</evidence>
<accession>A0AA40KKT6</accession>
<dbReference type="EMBL" id="JAHYIQ010000019">
    <property type="protein sequence ID" value="KAK1124122.1"/>
    <property type="molecule type" value="Genomic_DNA"/>
</dbReference>
<keyword evidence="2" id="KW-1185">Reference proteome</keyword>
<organism evidence="1 2">
    <name type="scientific">Melipona bicolor</name>
    <dbReference type="NCBI Taxonomy" id="60889"/>
    <lineage>
        <taxon>Eukaryota</taxon>
        <taxon>Metazoa</taxon>
        <taxon>Ecdysozoa</taxon>
        <taxon>Arthropoda</taxon>
        <taxon>Hexapoda</taxon>
        <taxon>Insecta</taxon>
        <taxon>Pterygota</taxon>
        <taxon>Neoptera</taxon>
        <taxon>Endopterygota</taxon>
        <taxon>Hymenoptera</taxon>
        <taxon>Apocrita</taxon>
        <taxon>Aculeata</taxon>
        <taxon>Apoidea</taxon>
        <taxon>Anthophila</taxon>
        <taxon>Apidae</taxon>
        <taxon>Melipona</taxon>
    </lineage>
</organism>
<dbReference type="AlphaFoldDB" id="A0AA40KKT6"/>
<proteinExistence type="predicted"/>
<sequence length="55" mass="6270">MYGENYKVVINKFKTESPSTSLSGSQLKMEMKGLPTFKEKILGNSLRRQNSQVMD</sequence>
<protein>
    <submittedName>
        <fullName evidence="1">Uncharacterized protein</fullName>
    </submittedName>
</protein>